<proteinExistence type="predicted"/>
<gene>
    <name evidence="1" type="ORF">Aru02nite_01170</name>
</gene>
<evidence type="ECO:0000313" key="2">
    <source>
        <dbReference type="Proteomes" id="UP000612808"/>
    </source>
</evidence>
<protein>
    <submittedName>
        <fullName evidence="1">Cyclase</fullName>
    </submittedName>
</protein>
<dbReference type="EMBL" id="BOMB01000001">
    <property type="protein sequence ID" value="GID09228.1"/>
    <property type="molecule type" value="Genomic_DNA"/>
</dbReference>
<accession>A0A8J3J613</accession>
<keyword evidence="2" id="KW-1185">Reference proteome</keyword>
<sequence>MLALVVGVAGPASAATQTVAYQFQASAAGQTGTGTLDQDIDATAPASATAGSAVQVVIDPAPNTVPTDASGYPVKDIKNVKILLPVPANSSYVSATVSGGANLGGTPTVGLDGGNVVLTVPGPIAGGSSFELPTITLDLTAGTSGSIDVRLGGTSYSDPGLTFTADVTVLGIPVAASAVAYPDPNPTLSSTAIG</sequence>
<organism evidence="1 2">
    <name type="scientific">Actinocatenispora rupis</name>
    <dbReference type="NCBI Taxonomy" id="519421"/>
    <lineage>
        <taxon>Bacteria</taxon>
        <taxon>Bacillati</taxon>
        <taxon>Actinomycetota</taxon>
        <taxon>Actinomycetes</taxon>
        <taxon>Micromonosporales</taxon>
        <taxon>Micromonosporaceae</taxon>
        <taxon>Actinocatenispora</taxon>
    </lineage>
</organism>
<dbReference type="Proteomes" id="UP000612808">
    <property type="component" value="Unassembled WGS sequence"/>
</dbReference>
<comment type="caution">
    <text evidence="1">The sequence shown here is derived from an EMBL/GenBank/DDBJ whole genome shotgun (WGS) entry which is preliminary data.</text>
</comment>
<dbReference type="AlphaFoldDB" id="A0A8J3J613"/>
<reference evidence="1" key="1">
    <citation type="submission" date="2021-01" db="EMBL/GenBank/DDBJ databases">
        <title>Whole genome shotgun sequence of Actinocatenispora rupis NBRC 107355.</title>
        <authorList>
            <person name="Komaki H."/>
            <person name="Tamura T."/>
        </authorList>
    </citation>
    <scope>NUCLEOTIDE SEQUENCE</scope>
    <source>
        <strain evidence="1">NBRC 107355</strain>
    </source>
</reference>
<name>A0A8J3J613_9ACTN</name>
<evidence type="ECO:0000313" key="1">
    <source>
        <dbReference type="EMBL" id="GID09228.1"/>
    </source>
</evidence>